<evidence type="ECO:0000256" key="4">
    <source>
        <dbReference type="ARBA" id="ARBA00023080"/>
    </source>
</evidence>
<dbReference type="EC" id="3.6.1.23" evidence="2"/>
<dbReference type="GO" id="GO:0046081">
    <property type="term" value="P:dUTP catabolic process"/>
    <property type="evidence" value="ECO:0007669"/>
    <property type="project" value="InterPro"/>
</dbReference>
<dbReference type="PANTHER" id="PTHR11241">
    <property type="entry name" value="DEOXYURIDINE 5'-TRIPHOSPHATE NUCLEOTIDOHYDROLASE"/>
    <property type="match status" value="1"/>
</dbReference>
<keyword evidence="3" id="KW-0378">Hydrolase</keyword>
<protein>
    <recommendedName>
        <fullName evidence="2">dUTP diphosphatase</fullName>
        <ecNumber evidence="2">3.6.1.23</ecNumber>
    </recommendedName>
</protein>
<proteinExistence type="inferred from homology"/>
<dbReference type="NCBIfam" id="NF001862">
    <property type="entry name" value="PRK00601.1"/>
    <property type="match status" value="1"/>
</dbReference>
<organism evidence="7 8">
    <name type="scientific">Enterovirga rhinocerotis</name>
    <dbReference type="NCBI Taxonomy" id="1339210"/>
    <lineage>
        <taxon>Bacteria</taxon>
        <taxon>Pseudomonadati</taxon>
        <taxon>Pseudomonadota</taxon>
        <taxon>Alphaproteobacteria</taxon>
        <taxon>Hyphomicrobiales</taxon>
        <taxon>Methylobacteriaceae</taxon>
        <taxon>Enterovirga</taxon>
    </lineage>
</organism>
<dbReference type="EMBL" id="SNZR01000013">
    <property type="protein sequence ID" value="TDR90475.1"/>
    <property type="molecule type" value="Genomic_DNA"/>
</dbReference>
<dbReference type="NCBIfam" id="TIGR00576">
    <property type="entry name" value="dut"/>
    <property type="match status" value="1"/>
</dbReference>
<dbReference type="InterPro" id="IPR033704">
    <property type="entry name" value="dUTPase_trimeric"/>
</dbReference>
<dbReference type="CDD" id="cd07557">
    <property type="entry name" value="trimeric_dUTPase"/>
    <property type="match status" value="1"/>
</dbReference>
<keyword evidence="8" id="KW-1185">Reference proteome</keyword>
<comment type="catalytic activity">
    <reaction evidence="5">
        <text>dUTP + H2O = dUMP + diphosphate + H(+)</text>
        <dbReference type="Rhea" id="RHEA:10248"/>
        <dbReference type="ChEBI" id="CHEBI:15377"/>
        <dbReference type="ChEBI" id="CHEBI:15378"/>
        <dbReference type="ChEBI" id="CHEBI:33019"/>
        <dbReference type="ChEBI" id="CHEBI:61555"/>
        <dbReference type="ChEBI" id="CHEBI:246422"/>
        <dbReference type="EC" id="3.6.1.23"/>
    </reaction>
</comment>
<dbReference type="OrthoDB" id="9809956at2"/>
<feature type="domain" description="dUTPase-like" evidence="6">
    <location>
        <begin position="22"/>
        <end position="157"/>
    </location>
</feature>
<gene>
    <name evidence="7" type="ORF">EV668_3326</name>
</gene>
<evidence type="ECO:0000313" key="7">
    <source>
        <dbReference type="EMBL" id="TDR90475.1"/>
    </source>
</evidence>
<dbReference type="InterPro" id="IPR036157">
    <property type="entry name" value="dUTPase-like_sf"/>
</dbReference>
<evidence type="ECO:0000256" key="5">
    <source>
        <dbReference type="ARBA" id="ARBA00047686"/>
    </source>
</evidence>
<keyword evidence="4" id="KW-0546">Nucleotide metabolism</keyword>
<dbReference type="RefSeq" id="WP_133771895.1">
    <property type="nucleotide sequence ID" value="NZ_SNZR01000013.1"/>
</dbReference>
<dbReference type="AlphaFoldDB" id="A0A4R7C096"/>
<dbReference type="GO" id="GO:0004170">
    <property type="term" value="F:dUTP diphosphatase activity"/>
    <property type="evidence" value="ECO:0007669"/>
    <property type="project" value="UniProtKB-EC"/>
</dbReference>
<dbReference type="InterPro" id="IPR029054">
    <property type="entry name" value="dUTPase-like"/>
</dbReference>
<dbReference type="Pfam" id="PF00692">
    <property type="entry name" value="dUTPase"/>
    <property type="match status" value="1"/>
</dbReference>
<dbReference type="GO" id="GO:0006226">
    <property type="term" value="P:dUMP biosynthetic process"/>
    <property type="evidence" value="ECO:0007669"/>
    <property type="project" value="InterPro"/>
</dbReference>
<evidence type="ECO:0000256" key="3">
    <source>
        <dbReference type="ARBA" id="ARBA00022801"/>
    </source>
</evidence>
<evidence type="ECO:0000259" key="6">
    <source>
        <dbReference type="Pfam" id="PF00692"/>
    </source>
</evidence>
<comment type="caution">
    <text evidence="7">The sequence shown here is derived from an EMBL/GenBank/DDBJ whole genome shotgun (WGS) entry which is preliminary data.</text>
</comment>
<dbReference type="InterPro" id="IPR008181">
    <property type="entry name" value="dUTPase"/>
</dbReference>
<dbReference type="SUPFAM" id="SSF51283">
    <property type="entry name" value="dUTPase-like"/>
    <property type="match status" value="1"/>
</dbReference>
<evidence type="ECO:0000256" key="2">
    <source>
        <dbReference type="ARBA" id="ARBA00012379"/>
    </source>
</evidence>
<dbReference type="Gene3D" id="2.70.40.10">
    <property type="match status" value="1"/>
</dbReference>
<dbReference type="Proteomes" id="UP000295122">
    <property type="component" value="Unassembled WGS sequence"/>
</dbReference>
<name>A0A4R7C096_9HYPH</name>
<evidence type="ECO:0000256" key="1">
    <source>
        <dbReference type="ARBA" id="ARBA00006581"/>
    </source>
</evidence>
<dbReference type="GO" id="GO:0000287">
    <property type="term" value="F:magnesium ion binding"/>
    <property type="evidence" value="ECO:0007669"/>
    <property type="project" value="InterPro"/>
</dbReference>
<reference evidence="7 8" key="1">
    <citation type="submission" date="2019-03" db="EMBL/GenBank/DDBJ databases">
        <title>Genomic Encyclopedia of Type Strains, Phase IV (KMG-IV): sequencing the most valuable type-strain genomes for metagenomic binning, comparative biology and taxonomic classification.</title>
        <authorList>
            <person name="Goeker M."/>
        </authorList>
    </citation>
    <scope>NUCLEOTIDE SEQUENCE [LARGE SCALE GENOMIC DNA]</scope>
    <source>
        <strain evidence="7 8">DSM 25903</strain>
    </source>
</reference>
<dbReference type="PANTHER" id="PTHR11241:SF0">
    <property type="entry name" value="DEOXYURIDINE 5'-TRIPHOSPHATE NUCLEOTIDOHYDROLASE"/>
    <property type="match status" value="1"/>
</dbReference>
<sequence>MGERGLPVEVKLLDPRLPGWGFPRRGSALAAGLDLHACLDEAVALAPGAPPVLISSGLAMRIGQPGWCALVVPRSGLGHRGLVLGNTIGVIDADYEGPVTLSCWNRNAGPDAEAIRIEPGDRIAQLLLVPVACPDIRVVDTFEGASARGAGGFGSTGIGHAAGRPPLDGR</sequence>
<comment type="similarity">
    <text evidence="1">Belongs to the dUTPase family.</text>
</comment>
<accession>A0A4R7C096</accession>
<evidence type="ECO:0000313" key="8">
    <source>
        <dbReference type="Proteomes" id="UP000295122"/>
    </source>
</evidence>